<protein>
    <submittedName>
        <fullName evidence="1">Uncharacterized protein</fullName>
    </submittedName>
</protein>
<name>A0A385EHL4_9CAUD</name>
<evidence type="ECO:0000313" key="2">
    <source>
        <dbReference type="Proteomes" id="UP000257648"/>
    </source>
</evidence>
<proteinExistence type="predicted"/>
<dbReference type="KEGG" id="vg:55001959"/>
<keyword evidence="2" id="KW-1185">Reference proteome</keyword>
<organism evidence="1 2">
    <name type="scientific">Synechococcus phage S-T4</name>
    <dbReference type="NCBI Taxonomy" id="2268578"/>
    <lineage>
        <taxon>Viruses</taxon>
        <taxon>Duplodnaviria</taxon>
        <taxon>Heunggongvirae</taxon>
        <taxon>Uroviricota</taxon>
        <taxon>Caudoviricetes</taxon>
        <taxon>Pantevenvirales</taxon>
        <taxon>Kyanoviridae</taxon>
        <taxon>Tamkungvirus</taxon>
        <taxon>Tamkungvirus ST4</taxon>
    </lineage>
</organism>
<accession>A0A385EHL4</accession>
<dbReference type="Proteomes" id="UP000257648">
    <property type="component" value="Segment"/>
</dbReference>
<dbReference type="GeneID" id="55001959"/>
<dbReference type="EMBL" id="MH412654">
    <property type="protein sequence ID" value="AXQ70578.1"/>
    <property type="molecule type" value="Genomic_DNA"/>
</dbReference>
<sequence length="58" mass="6208">MENIVDLIFSDASASEISDSIKDALYGKSAEKIDALRPYAAASLFGGEIEPELETGEE</sequence>
<dbReference type="RefSeq" id="YP_009810937.1">
    <property type="nucleotide sequence ID" value="NC_048049.1"/>
</dbReference>
<reference evidence="2" key="1">
    <citation type="submission" date="2018-05" db="EMBL/GenBank/DDBJ databases">
        <authorList>
            <person name="You S."/>
        </authorList>
    </citation>
    <scope>NUCLEOTIDE SEQUENCE [LARGE SCALE GENOMIC DNA]</scope>
</reference>
<evidence type="ECO:0000313" key="1">
    <source>
        <dbReference type="EMBL" id="AXQ70578.1"/>
    </source>
</evidence>